<dbReference type="EMBL" id="JAYMYQ010000003">
    <property type="protein sequence ID" value="KAK7344058.1"/>
    <property type="molecule type" value="Genomic_DNA"/>
</dbReference>
<reference evidence="2 3" key="1">
    <citation type="submission" date="2024-01" db="EMBL/GenBank/DDBJ databases">
        <title>The genomes of 5 underutilized Papilionoideae crops provide insights into root nodulation and disease resistanc.</title>
        <authorList>
            <person name="Jiang F."/>
        </authorList>
    </citation>
    <scope>NUCLEOTIDE SEQUENCE [LARGE SCALE GENOMIC DNA]</scope>
    <source>
        <strain evidence="2">LVBAO_FW01</strain>
        <tissue evidence="2">Leaves</tissue>
    </source>
</reference>
<dbReference type="Proteomes" id="UP001367508">
    <property type="component" value="Unassembled WGS sequence"/>
</dbReference>
<name>A0AAN9QUX1_CANGL</name>
<evidence type="ECO:0000313" key="3">
    <source>
        <dbReference type="Proteomes" id="UP001367508"/>
    </source>
</evidence>
<gene>
    <name evidence="2" type="ORF">VNO77_13292</name>
</gene>
<keyword evidence="3" id="KW-1185">Reference proteome</keyword>
<comment type="caution">
    <text evidence="2">The sequence shown here is derived from an EMBL/GenBank/DDBJ whole genome shotgun (WGS) entry which is preliminary data.</text>
</comment>
<evidence type="ECO:0000313" key="2">
    <source>
        <dbReference type="EMBL" id="KAK7344058.1"/>
    </source>
</evidence>
<feature type="compositionally biased region" description="Polar residues" evidence="1">
    <location>
        <begin position="119"/>
        <end position="141"/>
    </location>
</feature>
<organism evidence="2 3">
    <name type="scientific">Canavalia gladiata</name>
    <name type="common">Sword bean</name>
    <name type="synonym">Dolichos gladiatus</name>
    <dbReference type="NCBI Taxonomy" id="3824"/>
    <lineage>
        <taxon>Eukaryota</taxon>
        <taxon>Viridiplantae</taxon>
        <taxon>Streptophyta</taxon>
        <taxon>Embryophyta</taxon>
        <taxon>Tracheophyta</taxon>
        <taxon>Spermatophyta</taxon>
        <taxon>Magnoliopsida</taxon>
        <taxon>eudicotyledons</taxon>
        <taxon>Gunneridae</taxon>
        <taxon>Pentapetalae</taxon>
        <taxon>rosids</taxon>
        <taxon>fabids</taxon>
        <taxon>Fabales</taxon>
        <taxon>Fabaceae</taxon>
        <taxon>Papilionoideae</taxon>
        <taxon>50 kb inversion clade</taxon>
        <taxon>NPAAA clade</taxon>
        <taxon>indigoferoid/millettioid clade</taxon>
        <taxon>Phaseoleae</taxon>
        <taxon>Canavalia</taxon>
    </lineage>
</organism>
<protein>
    <submittedName>
        <fullName evidence="2">Uncharacterized protein</fullName>
    </submittedName>
</protein>
<evidence type="ECO:0000256" key="1">
    <source>
        <dbReference type="SAM" id="MobiDB-lite"/>
    </source>
</evidence>
<accession>A0AAN9QUX1</accession>
<dbReference type="AlphaFoldDB" id="A0AAN9QUX1"/>
<proteinExistence type="predicted"/>
<feature type="region of interest" description="Disordered" evidence="1">
    <location>
        <begin position="117"/>
        <end position="141"/>
    </location>
</feature>
<sequence>MGGESKEKVWDDDMDVRGDAEGESLGRLMQVKSLLRNMHRKCWKKILYERPTHTKDNNGVKVIGDDVLEAIAIPISVCNIAKDNNQNHLTVSSLSSSKGSGIERKREKLTREMEHMKANWNSQSWTGRGDSAQSYKNVKEG</sequence>